<comment type="similarity">
    <text evidence="10">Belongs to the monovalent cation:proton antiporter 1 (CPA1) transporter (TC 2.A.36) family.</text>
</comment>
<keyword evidence="3" id="KW-1003">Cell membrane</keyword>
<feature type="transmembrane region" description="Helical" evidence="10">
    <location>
        <begin position="54"/>
        <end position="73"/>
    </location>
</feature>
<evidence type="ECO:0000256" key="2">
    <source>
        <dbReference type="ARBA" id="ARBA00022448"/>
    </source>
</evidence>
<dbReference type="InterPro" id="IPR006153">
    <property type="entry name" value="Cation/H_exchanger_TM"/>
</dbReference>
<comment type="function">
    <text evidence="10">Na(+)/H(+) antiporter that extrudes sodium in exchange for external protons.</text>
</comment>
<evidence type="ECO:0000256" key="7">
    <source>
        <dbReference type="ARBA" id="ARBA00023065"/>
    </source>
</evidence>
<dbReference type="PANTHER" id="PTHR10110">
    <property type="entry name" value="SODIUM/HYDROGEN EXCHANGER"/>
    <property type="match status" value="1"/>
</dbReference>
<evidence type="ECO:0000256" key="1">
    <source>
        <dbReference type="ARBA" id="ARBA00004651"/>
    </source>
</evidence>
<keyword evidence="10" id="KW-0997">Cell inner membrane</keyword>
<feature type="transmembrane region" description="Helical" evidence="10">
    <location>
        <begin position="265"/>
        <end position="283"/>
    </location>
</feature>
<evidence type="ECO:0000256" key="9">
    <source>
        <dbReference type="ARBA" id="ARBA00023201"/>
    </source>
</evidence>
<comment type="caution">
    <text evidence="12">The sequence shown here is derived from an EMBL/GenBank/DDBJ whole genome shotgun (WGS) entry which is preliminary data.</text>
</comment>
<evidence type="ECO:0000313" key="13">
    <source>
        <dbReference type="Proteomes" id="UP000886602"/>
    </source>
</evidence>
<name>A0A9D7FDQ5_9RHOO</name>
<dbReference type="GO" id="GO:0051453">
    <property type="term" value="P:regulation of intracellular pH"/>
    <property type="evidence" value="ECO:0007669"/>
    <property type="project" value="TreeGrafter"/>
</dbReference>
<proteinExistence type="inferred from homology"/>
<keyword evidence="5 10" id="KW-1133">Transmembrane helix</keyword>
<feature type="transmembrane region" description="Helical" evidence="10">
    <location>
        <begin position="223"/>
        <end position="245"/>
    </location>
</feature>
<evidence type="ECO:0000256" key="10">
    <source>
        <dbReference type="RuleBase" id="RU366002"/>
    </source>
</evidence>
<feature type="transmembrane region" description="Helical" evidence="10">
    <location>
        <begin position="26"/>
        <end position="42"/>
    </location>
</feature>
<keyword evidence="10" id="KW-0050">Antiport</keyword>
<evidence type="ECO:0000256" key="5">
    <source>
        <dbReference type="ARBA" id="ARBA00022989"/>
    </source>
</evidence>
<reference evidence="12" key="1">
    <citation type="submission" date="2020-10" db="EMBL/GenBank/DDBJ databases">
        <title>Connecting structure to function with the recovery of over 1000 high-quality activated sludge metagenome-assembled genomes encoding full-length rRNA genes using long-read sequencing.</title>
        <authorList>
            <person name="Singleton C.M."/>
            <person name="Petriglieri F."/>
            <person name="Kristensen J.M."/>
            <person name="Kirkegaard R.H."/>
            <person name="Michaelsen T.Y."/>
            <person name="Andersen M.H."/>
            <person name="Karst S.M."/>
            <person name="Dueholm M.S."/>
            <person name="Nielsen P.H."/>
            <person name="Albertsen M."/>
        </authorList>
    </citation>
    <scope>NUCLEOTIDE SEQUENCE</scope>
    <source>
        <strain evidence="12">EsbW_18-Q3-R4-48_MAXAC.044</strain>
    </source>
</reference>
<feature type="transmembrane region" description="Helical" evidence="10">
    <location>
        <begin position="158"/>
        <end position="175"/>
    </location>
</feature>
<keyword evidence="7 10" id="KW-0406">Ion transport</keyword>
<feature type="transmembrane region" description="Helical" evidence="10">
    <location>
        <begin position="381"/>
        <end position="404"/>
    </location>
</feature>
<dbReference type="Proteomes" id="UP000886602">
    <property type="component" value="Unassembled WGS sequence"/>
</dbReference>
<feature type="transmembrane region" description="Helical" evidence="10">
    <location>
        <begin position="113"/>
        <end position="138"/>
    </location>
</feature>
<dbReference type="GO" id="GO:0015385">
    <property type="term" value="F:sodium:proton antiporter activity"/>
    <property type="evidence" value="ECO:0007669"/>
    <property type="project" value="InterPro"/>
</dbReference>
<dbReference type="EMBL" id="JADJNC010000010">
    <property type="protein sequence ID" value="MBK7422946.1"/>
    <property type="molecule type" value="Genomic_DNA"/>
</dbReference>
<dbReference type="InterPro" id="IPR004705">
    <property type="entry name" value="Cation/H_exchanger_CPA1_bac"/>
</dbReference>
<evidence type="ECO:0000313" key="12">
    <source>
        <dbReference type="EMBL" id="MBK7422946.1"/>
    </source>
</evidence>
<evidence type="ECO:0000256" key="3">
    <source>
        <dbReference type="ARBA" id="ARBA00022475"/>
    </source>
</evidence>
<feature type="domain" description="Cation/H+ exchanger transmembrane" evidence="11">
    <location>
        <begin position="14"/>
        <end position="404"/>
    </location>
</feature>
<comment type="subcellular location">
    <subcellularLocation>
        <location evidence="10">Cell inner membrane</location>
        <topology evidence="10">Multi-pass membrane protein</topology>
    </subcellularLocation>
    <subcellularLocation>
        <location evidence="1">Cell membrane</location>
        <topology evidence="1">Multi-pass membrane protein</topology>
    </subcellularLocation>
</comment>
<feature type="transmembrane region" description="Helical" evidence="10">
    <location>
        <begin position="85"/>
        <end position="106"/>
    </location>
</feature>
<keyword evidence="6 10" id="KW-0915">Sodium</keyword>
<evidence type="ECO:0000256" key="6">
    <source>
        <dbReference type="ARBA" id="ARBA00023053"/>
    </source>
</evidence>
<dbReference type="InterPro" id="IPR018422">
    <property type="entry name" value="Cation/H_exchanger_CPA1"/>
</dbReference>
<feature type="transmembrane region" description="Helical" evidence="10">
    <location>
        <begin position="303"/>
        <end position="325"/>
    </location>
</feature>
<dbReference type="GO" id="GO:0098719">
    <property type="term" value="P:sodium ion import across plasma membrane"/>
    <property type="evidence" value="ECO:0007669"/>
    <property type="project" value="TreeGrafter"/>
</dbReference>
<dbReference type="AlphaFoldDB" id="A0A9D7FDQ5"/>
<feature type="transmembrane region" description="Helical" evidence="10">
    <location>
        <begin position="182"/>
        <end position="203"/>
    </location>
</feature>
<keyword evidence="8 10" id="KW-0472">Membrane</keyword>
<organism evidence="12 13">
    <name type="scientific">Candidatus Propionivibrio dominans</name>
    <dbReference type="NCBI Taxonomy" id="2954373"/>
    <lineage>
        <taxon>Bacteria</taxon>
        <taxon>Pseudomonadati</taxon>
        <taxon>Pseudomonadota</taxon>
        <taxon>Betaproteobacteria</taxon>
        <taxon>Rhodocyclales</taxon>
        <taxon>Rhodocyclaceae</taxon>
        <taxon>Propionivibrio</taxon>
    </lineage>
</organism>
<keyword evidence="9 10" id="KW-0739">Sodium transport</keyword>
<dbReference type="NCBIfam" id="TIGR00831">
    <property type="entry name" value="a_cpa1"/>
    <property type="match status" value="1"/>
</dbReference>
<dbReference type="GO" id="GO:0005886">
    <property type="term" value="C:plasma membrane"/>
    <property type="evidence" value="ECO:0007669"/>
    <property type="project" value="UniProtKB-SubCell"/>
</dbReference>
<dbReference type="Gene3D" id="6.10.140.1330">
    <property type="match status" value="1"/>
</dbReference>
<dbReference type="GO" id="GO:0015386">
    <property type="term" value="F:potassium:proton antiporter activity"/>
    <property type="evidence" value="ECO:0007669"/>
    <property type="project" value="TreeGrafter"/>
</dbReference>
<sequence>MLLIELVLLLLLCAVALGWIARHFKFPYPIALVVGGLLLGLIPRLPQFPFNPQLILVLVLPPILYQTALLTSWNDFKANIRPISLLAIGLVIVTTLTVGAVFKLLVPSVPWAAAFVLGAIVSPPDAVAATAILSRLNIPRRVVTVLEGESLVNDASGLVIYKFAIAATLTGAFSLMDASLQFAMVSLGGIALGILFAILFIAIHKRLGDPFIEVLTSLVIPYVTYIAAESVHVSGVLAVVAAGLLRGRYAPEIVSAEMRIIARSVWNLFVFMLNSLIFILIGIQMSDVVEKLSRFTVGQLFGLGAVITAVAIIVRFAWVYPIAYLPRWLSGSLREDEPMLRKRELGIISWCGMRGIVSLAAALAIPVTLPNGSPFPQRELIIFLSFFVIAATLIGQGLTLPILIRRLKVGSKWNIRSEQQRVRAAMSETAIAAIDQIMASEGAPREWADQLRAEIADRIMLAAPDVVEHTPRSELVTRLRQAVIRAERKELIRMWRENEISDEVMRHLEEVLDYQEAHR</sequence>
<evidence type="ECO:0000259" key="11">
    <source>
        <dbReference type="Pfam" id="PF00999"/>
    </source>
</evidence>
<keyword evidence="2 10" id="KW-0813">Transport</keyword>
<evidence type="ECO:0000256" key="4">
    <source>
        <dbReference type="ARBA" id="ARBA00022692"/>
    </source>
</evidence>
<dbReference type="Pfam" id="PF00999">
    <property type="entry name" value="Na_H_Exchanger"/>
    <property type="match status" value="1"/>
</dbReference>
<feature type="transmembrane region" description="Helical" evidence="10">
    <location>
        <begin position="345"/>
        <end position="369"/>
    </location>
</feature>
<keyword evidence="4 10" id="KW-0812">Transmembrane</keyword>
<dbReference type="PANTHER" id="PTHR10110:SF86">
    <property type="entry name" value="SODIUM_HYDROGEN EXCHANGER 7"/>
    <property type="match status" value="1"/>
</dbReference>
<gene>
    <name evidence="12" type="ORF">IPJ48_07555</name>
</gene>
<protein>
    <submittedName>
        <fullName evidence="12">Na+/H+ antiporter</fullName>
    </submittedName>
</protein>
<evidence type="ECO:0000256" key="8">
    <source>
        <dbReference type="ARBA" id="ARBA00023136"/>
    </source>
</evidence>
<accession>A0A9D7FDQ5</accession>